<evidence type="ECO:0000256" key="1">
    <source>
        <dbReference type="ARBA" id="ARBA00004117"/>
    </source>
</evidence>
<sequence length="550" mass="60419">MDFQKILQNKPLLYGIIGGAVLIIALILTVSIVAATKGGSSNGAARVVSEKVIKEPLDLLTTDNLGKAIEIQALLAREGITASRKLDGTKSTIFLKEYTMTQRDQALLAIVKSGLMDQNTGLEIFDKGDFTSTKEDKRIRLVRAINGELSRLIRKIPPIENASVFISIPEQTMFTSMQKPVTATVQIVMPSGEKLDQLKVKAVTNLLLGSVSGLEAENISITDTNGNVYHSIMNASDEMLARIEENDKYMQQKVQVQLDRLIGKGNYVATVSTFLRQAPAEKYSTDYDPDRKASVNEQSFTEGLGDETRDSNRNLNAVSVYVPNGIAGGGMDSSQERSYSRSATETQYGVSKTQLNEYLKPGMIEEISIAVTLERSVLPPEITEDDLKELVAHAASPKVDPDNVAIVFSDTVDPYLASDRPVNLPKPDESGNPWWLAVALSAIGLVIVFKAVSDKVRQVQEANAMEVERLRQKEAEQDRELSDVNVRAAQLQSKQDELAQGLLEQQNREYIAIRSPQEMVNALETISGNIDSADGEVTADKIKSWIEQSR</sequence>
<keyword evidence="8" id="KW-0975">Bacterial flagellum</keyword>
<reference evidence="13" key="1">
    <citation type="submission" date="2020-10" db="EMBL/GenBank/DDBJ databases">
        <authorList>
            <person name="Gilroy R."/>
        </authorList>
    </citation>
    <scope>NUCLEOTIDE SEQUENCE</scope>
    <source>
        <strain evidence="13">10192</strain>
    </source>
</reference>
<evidence type="ECO:0000256" key="10">
    <source>
        <dbReference type="SAM" id="Phobius"/>
    </source>
</evidence>
<evidence type="ECO:0000256" key="3">
    <source>
        <dbReference type="ARBA" id="ARBA00007971"/>
    </source>
</evidence>
<dbReference type="InterPro" id="IPR045851">
    <property type="entry name" value="AMP-bd_C_sf"/>
</dbReference>
<dbReference type="InterPro" id="IPR013556">
    <property type="entry name" value="Flag_M-ring_C"/>
</dbReference>
<dbReference type="Pfam" id="PF01514">
    <property type="entry name" value="YscJ_FliF"/>
    <property type="match status" value="1"/>
</dbReference>
<evidence type="ECO:0000256" key="9">
    <source>
        <dbReference type="SAM" id="Coils"/>
    </source>
</evidence>
<dbReference type="InterPro" id="IPR006182">
    <property type="entry name" value="FliF_N_dom"/>
</dbReference>
<keyword evidence="5 10" id="KW-0812">Transmembrane</keyword>
<dbReference type="GO" id="GO:0005886">
    <property type="term" value="C:plasma membrane"/>
    <property type="evidence" value="ECO:0007669"/>
    <property type="project" value="UniProtKB-SubCell"/>
</dbReference>
<evidence type="ECO:0000256" key="6">
    <source>
        <dbReference type="ARBA" id="ARBA00022989"/>
    </source>
</evidence>
<comment type="subcellular location">
    <subcellularLocation>
        <location evidence="1">Bacterial flagellum basal body</location>
    </subcellularLocation>
    <subcellularLocation>
        <location evidence="2">Cell membrane</location>
        <topology evidence="2">Multi-pass membrane protein</topology>
    </subcellularLocation>
</comment>
<organism evidence="13 14">
    <name type="scientific">Candidatus Scatousia excrementipullorum</name>
    <dbReference type="NCBI Taxonomy" id="2840936"/>
    <lineage>
        <taxon>Bacteria</taxon>
        <taxon>Candidatus Scatousia</taxon>
    </lineage>
</organism>
<dbReference type="PANTHER" id="PTHR30046">
    <property type="entry name" value="FLAGELLAR M-RING PROTEIN"/>
    <property type="match status" value="1"/>
</dbReference>
<accession>A0A9D9DNS9</accession>
<evidence type="ECO:0000256" key="7">
    <source>
        <dbReference type="ARBA" id="ARBA00023136"/>
    </source>
</evidence>
<feature type="transmembrane region" description="Helical" evidence="10">
    <location>
        <begin position="12"/>
        <end position="34"/>
    </location>
</feature>
<evidence type="ECO:0000256" key="2">
    <source>
        <dbReference type="ARBA" id="ARBA00004651"/>
    </source>
</evidence>
<keyword evidence="6 10" id="KW-1133">Transmembrane helix</keyword>
<feature type="coiled-coil region" evidence="9">
    <location>
        <begin position="456"/>
        <end position="487"/>
    </location>
</feature>
<evidence type="ECO:0008006" key="15">
    <source>
        <dbReference type="Google" id="ProtNLM"/>
    </source>
</evidence>
<dbReference type="GO" id="GO:0009431">
    <property type="term" value="C:bacterial-type flagellum basal body, MS ring"/>
    <property type="evidence" value="ECO:0007669"/>
    <property type="project" value="InterPro"/>
</dbReference>
<dbReference type="GO" id="GO:0003774">
    <property type="term" value="F:cytoskeletal motor activity"/>
    <property type="evidence" value="ECO:0007669"/>
    <property type="project" value="InterPro"/>
</dbReference>
<evidence type="ECO:0000259" key="12">
    <source>
        <dbReference type="Pfam" id="PF08345"/>
    </source>
</evidence>
<dbReference type="AlphaFoldDB" id="A0A9D9DNS9"/>
<evidence type="ECO:0000259" key="11">
    <source>
        <dbReference type="Pfam" id="PF01514"/>
    </source>
</evidence>
<dbReference type="EMBL" id="JADIND010000029">
    <property type="protein sequence ID" value="MBO8430005.1"/>
    <property type="molecule type" value="Genomic_DNA"/>
</dbReference>
<dbReference type="InterPro" id="IPR043427">
    <property type="entry name" value="YscJ/FliF"/>
</dbReference>
<evidence type="ECO:0000313" key="13">
    <source>
        <dbReference type="EMBL" id="MBO8430005.1"/>
    </source>
</evidence>
<gene>
    <name evidence="13" type="ORF">IAC76_01325</name>
</gene>
<dbReference type="InterPro" id="IPR000067">
    <property type="entry name" value="FlgMring_FliF"/>
</dbReference>
<name>A0A9D9DNS9_9BACT</name>
<evidence type="ECO:0000256" key="4">
    <source>
        <dbReference type="ARBA" id="ARBA00022475"/>
    </source>
</evidence>
<dbReference type="Gene3D" id="3.30.300.30">
    <property type="match status" value="1"/>
</dbReference>
<reference evidence="13" key="2">
    <citation type="journal article" date="2021" name="PeerJ">
        <title>Extensive microbial diversity within the chicken gut microbiome revealed by metagenomics and culture.</title>
        <authorList>
            <person name="Gilroy R."/>
            <person name="Ravi A."/>
            <person name="Getino M."/>
            <person name="Pursley I."/>
            <person name="Horton D.L."/>
            <person name="Alikhan N.F."/>
            <person name="Baker D."/>
            <person name="Gharbi K."/>
            <person name="Hall N."/>
            <person name="Watson M."/>
            <person name="Adriaenssens E.M."/>
            <person name="Foster-Nyarko E."/>
            <person name="Jarju S."/>
            <person name="Secka A."/>
            <person name="Antonio M."/>
            <person name="Oren A."/>
            <person name="Chaudhuri R.R."/>
            <person name="La Ragione R."/>
            <person name="Hildebrand F."/>
            <person name="Pallen M.J."/>
        </authorList>
    </citation>
    <scope>NUCLEOTIDE SEQUENCE</scope>
    <source>
        <strain evidence="13">10192</strain>
    </source>
</reference>
<evidence type="ECO:0000313" key="14">
    <source>
        <dbReference type="Proteomes" id="UP000823632"/>
    </source>
</evidence>
<proteinExistence type="inferred from homology"/>
<dbReference type="Proteomes" id="UP000823632">
    <property type="component" value="Unassembled WGS sequence"/>
</dbReference>
<feature type="domain" description="Flagellar M-ring C-terminal" evidence="12">
    <location>
        <begin position="258"/>
        <end position="395"/>
    </location>
</feature>
<comment type="similarity">
    <text evidence="3">Belongs to the FliF family.</text>
</comment>
<evidence type="ECO:0000256" key="5">
    <source>
        <dbReference type="ARBA" id="ARBA00022692"/>
    </source>
</evidence>
<protein>
    <recommendedName>
        <fullName evidence="15">Flagellar M-ring protein</fullName>
    </recommendedName>
</protein>
<keyword evidence="9" id="KW-0175">Coiled coil</keyword>
<keyword evidence="4" id="KW-1003">Cell membrane</keyword>
<comment type="caution">
    <text evidence="13">The sequence shown here is derived from an EMBL/GenBank/DDBJ whole genome shotgun (WGS) entry which is preliminary data.</text>
</comment>
<evidence type="ECO:0000256" key="8">
    <source>
        <dbReference type="ARBA" id="ARBA00023143"/>
    </source>
</evidence>
<dbReference type="PANTHER" id="PTHR30046:SF0">
    <property type="entry name" value="FLAGELLAR M-RING PROTEIN"/>
    <property type="match status" value="1"/>
</dbReference>
<dbReference type="Pfam" id="PF08345">
    <property type="entry name" value="YscJ_FliF_C"/>
    <property type="match status" value="1"/>
</dbReference>
<keyword evidence="7 10" id="KW-0472">Membrane</keyword>
<dbReference type="GO" id="GO:0071973">
    <property type="term" value="P:bacterial-type flagellum-dependent cell motility"/>
    <property type="evidence" value="ECO:0007669"/>
    <property type="project" value="InterPro"/>
</dbReference>
<feature type="domain" description="Flagellar M-ring N-terminal" evidence="11">
    <location>
        <begin position="66"/>
        <end position="229"/>
    </location>
</feature>
<dbReference type="PRINTS" id="PR01009">
    <property type="entry name" value="FLGMRINGFLIF"/>
</dbReference>